<reference evidence="7" key="2">
    <citation type="submission" date="2025-08" db="UniProtKB">
        <authorList>
            <consortium name="Ensembl"/>
        </authorList>
    </citation>
    <scope>IDENTIFICATION</scope>
</reference>
<sequence>MDRRSASRPLPSPAKDSFGAALHAISVTTELVEEELKPHLDTLLTVAVERKRGLAEQVVESGILPVLAQTLRRKSALTVHTARLVAELAREALVRDSCFDTGIISALLTLLLSKDQDLLLHVSRAIGRICYDSNLQQERLLRLGAVPRLVAVLLQHCENEVLLSSCLLTLSNLADMGEQDDSKFVWEKSGHFDEGEQVFHGTPQHSFGFVSAVTVVRLNQWPQGQYSVSVEVLQRCSTLFWGAHNRRQTGWRLPSFTHLGCCPKFYKVIKYSVRNIPKNRSLKTAVFHTFL</sequence>
<proteinExistence type="predicted"/>
<evidence type="ECO:0000256" key="3">
    <source>
        <dbReference type="ARBA" id="ARBA00004514"/>
    </source>
</evidence>
<evidence type="ECO:0000256" key="4">
    <source>
        <dbReference type="ARBA" id="ARBA00022490"/>
    </source>
</evidence>
<accession>A0A3B4EL00</accession>
<dbReference type="GO" id="GO:0005085">
    <property type="term" value="F:guanyl-nucleotide exchange factor activity"/>
    <property type="evidence" value="ECO:0007669"/>
    <property type="project" value="InterPro"/>
</dbReference>
<dbReference type="Proteomes" id="UP001501920">
    <property type="component" value="Chromosome 13"/>
</dbReference>
<evidence type="ECO:0000256" key="6">
    <source>
        <dbReference type="ARBA" id="ARBA00023128"/>
    </source>
</evidence>
<reference evidence="7" key="3">
    <citation type="submission" date="2025-09" db="UniProtKB">
        <authorList>
            <consortium name="Ensembl"/>
        </authorList>
    </citation>
    <scope>IDENTIFICATION</scope>
</reference>
<dbReference type="InterPro" id="IPR040144">
    <property type="entry name" value="RAP1GDS1"/>
</dbReference>
<keyword evidence="4" id="KW-0963">Cytoplasm</keyword>
<evidence type="ECO:0000313" key="7">
    <source>
        <dbReference type="Ensembl" id="ENSPNAP00000035934.2"/>
    </source>
</evidence>
<dbReference type="RefSeq" id="XP_017551386.1">
    <property type="nucleotide sequence ID" value="XM_017695897.1"/>
</dbReference>
<dbReference type="GO" id="GO:0005829">
    <property type="term" value="C:cytosol"/>
    <property type="evidence" value="ECO:0007669"/>
    <property type="project" value="UniProtKB-SubCell"/>
</dbReference>
<keyword evidence="6" id="KW-0496">Mitochondrion</keyword>
<dbReference type="SMART" id="SM00185">
    <property type="entry name" value="ARM"/>
    <property type="match status" value="3"/>
</dbReference>
<evidence type="ECO:0000256" key="5">
    <source>
        <dbReference type="ARBA" id="ARBA00022824"/>
    </source>
</evidence>
<evidence type="ECO:0000313" key="8">
    <source>
        <dbReference type="Proteomes" id="UP001501920"/>
    </source>
</evidence>
<comment type="subcellular location">
    <subcellularLocation>
        <location evidence="3">Cytoplasm</location>
        <location evidence="3">Cytosol</location>
    </subcellularLocation>
    <subcellularLocation>
        <location evidence="2">Endoplasmic reticulum</location>
    </subcellularLocation>
    <subcellularLocation>
        <location evidence="1">Mitochondrion</location>
    </subcellularLocation>
</comment>
<dbReference type="Gene3D" id="1.25.10.10">
    <property type="entry name" value="Leucine-rich Repeat Variant"/>
    <property type="match status" value="1"/>
</dbReference>
<dbReference type="GeneTree" id="ENSGT00940000171130"/>
<dbReference type="SUPFAM" id="SSF48371">
    <property type="entry name" value="ARM repeat"/>
    <property type="match status" value="1"/>
</dbReference>
<dbReference type="PANTHER" id="PTHR10957">
    <property type="entry name" value="RAP1 GTPASE-GDP DISSOCIATION STIMULATOR 1"/>
    <property type="match status" value="1"/>
</dbReference>
<dbReference type="GO" id="GO:0005739">
    <property type="term" value="C:mitochondrion"/>
    <property type="evidence" value="ECO:0007669"/>
    <property type="project" value="UniProtKB-SubCell"/>
</dbReference>
<dbReference type="STRING" id="42514.ENSPNAP00000035934"/>
<dbReference type="InterPro" id="IPR011989">
    <property type="entry name" value="ARM-like"/>
</dbReference>
<keyword evidence="8" id="KW-1185">Reference proteome</keyword>
<dbReference type="OMA" id="PHTCGFA"/>
<dbReference type="GO" id="GO:0005783">
    <property type="term" value="C:endoplasmic reticulum"/>
    <property type="evidence" value="ECO:0007669"/>
    <property type="project" value="UniProtKB-SubCell"/>
</dbReference>
<dbReference type="AlphaFoldDB" id="A0A3B4EL00"/>
<dbReference type="Ensembl" id="ENSPNAT00000029651.2">
    <property type="protein sequence ID" value="ENSPNAP00000035934.2"/>
    <property type="gene ID" value="ENSPNAG00000026330.2"/>
</dbReference>
<reference evidence="7 8" key="1">
    <citation type="submission" date="2020-10" db="EMBL/GenBank/DDBJ databases">
        <title>Pygocentrus nattereri (red-bellied piranha) genome, fPygNat1, primary haplotype.</title>
        <authorList>
            <person name="Myers G."/>
            <person name="Meyer A."/>
            <person name="Karagic N."/>
            <person name="Pippel M."/>
            <person name="Winkler S."/>
            <person name="Tracey A."/>
            <person name="Wood J."/>
            <person name="Formenti G."/>
            <person name="Howe K."/>
            <person name="Fedrigo O."/>
            <person name="Jarvis E.D."/>
        </authorList>
    </citation>
    <scope>NUCLEOTIDE SEQUENCE [LARGE SCALE GENOMIC DNA]</scope>
</reference>
<dbReference type="InterPro" id="IPR000225">
    <property type="entry name" value="Armadillo"/>
</dbReference>
<dbReference type="InterPro" id="IPR016024">
    <property type="entry name" value="ARM-type_fold"/>
</dbReference>
<keyword evidence="5" id="KW-0256">Endoplasmic reticulum</keyword>
<dbReference type="GeneID" id="108426443"/>
<name>A0A3B4EL00_PYGNA</name>
<organism evidence="7 8">
    <name type="scientific">Pygocentrus nattereri</name>
    <name type="common">Red-bellied piranha</name>
    <dbReference type="NCBI Taxonomy" id="42514"/>
    <lineage>
        <taxon>Eukaryota</taxon>
        <taxon>Metazoa</taxon>
        <taxon>Chordata</taxon>
        <taxon>Craniata</taxon>
        <taxon>Vertebrata</taxon>
        <taxon>Euteleostomi</taxon>
        <taxon>Actinopterygii</taxon>
        <taxon>Neopterygii</taxon>
        <taxon>Teleostei</taxon>
        <taxon>Ostariophysi</taxon>
        <taxon>Characiformes</taxon>
        <taxon>Characoidei</taxon>
        <taxon>Pygocentrus</taxon>
    </lineage>
</organism>
<protein>
    <submittedName>
        <fullName evidence="7">Uncharacterized protein</fullName>
    </submittedName>
</protein>
<evidence type="ECO:0000256" key="2">
    <source>
        <dbReference type="ARBA" id="ARBA00004240"/>
    </source>
</evidence>
<evidence type="ECO:0000256" key="1">
    <source>
        <dbReference type="ARBA" id="ARBA00004173"/>
    </source>
</evidence>